<accession>A0A398CHY4</accession>
<evidence type="ECO:0000256" key="2">
    <source>
        <dbReference type="ARBA" id="ARBA00023125"/>
    </source>
</evidence>
<dbReference type="InterPro" id="IPR000792">
    <property type="entry name" value="Tscrpt_reg_LuxR_C"/>
</dbReference>
<keyword evidence="3" id="KW-0804">Transcription</keyword>
<name>A0A398CHY4_9BACL</name>
<dbReference type="GO" id="GO:0006355">
    <property type="term" value="P:regulation of DNA-templated transcription"/>
    <property type="evidence" value="ECO:0007669"/>
    <property type="project" value="InterPro"/>
</dbReference>
<dbReference type="PRINTS" id="PR00038">
    <property type="entry name" value="HTHLUXR"/>
</dbReference>
<keyword evidence="6" id="KW-1185">Reference proteome</keyword>
<evidence type="ECO:0000256" key="3">
    <source>
        <dbReference type="ARBA" id="ARBA00023163"/>
    </source>
</evidence>
<dbReference type="EMBL" id="QXJM01000039">
    <property type="protein sequence ID" value="RIE02403.1"/>
    <property type="molecule type" value="Genomic_DNA"/>
</dbReference>
<dbReference type="InterPro" id="IPR039420">
    <property type="entry name" value="WalR-like"/>
</dbReference>
<protein>
    <submittedName>
        <fullName evidence="5">DNA-binding response regulator</fullName>
    </submittedName>
</protein>
<organism evidence="5 6">
    <name type="scientific">Cohnella faecalis</name>
    <dbReference type="NCBI Taxonomy" id="2315694"/>
    <lineage>
        <taxon>Bacteria</taxon>
        <taxon>Bacillati</taxon>
        <taxon>Bacillota</taxon>
        <taxon>Bacilli</taxon>
        <taxon>Bacillales</taxon>
        <taxon>Paenibacillaceae</taxon>
        <taxon>Cohnella</taxon>
    </lineage>
</organism>
<dbReference type="RefSeq" id="WP_119150441.1">
    <property type="nucleotide sequence ID" value="NZ_QXJM01000039.1"/>
</dbReference>
<dbReference type="PROSITE" id="PS00622">
    <property type="entry name" value="HTH_LUXR_1"/>
    <property type="match status" value="1"/>
</dbReference>
<keyword evidence="1" id="KW-0805">Transcription regulation</keyword>
<keyword evidence="2 5" id="KW-0238">DNA-binding</keyword>
<proteinExistence type="predicted"/>
<evidence type="ECO:0000313" key="5">
    <source>
        <dbReference type="EMBL" id="RIE02403.1"/>
    </source>
</evidence>
<dbReference type="OrthoDB" id="197134at2"/>
<dbReference type="SUPFAM" id="SSF46894">
    <property type="entry name" value="C-terminal effector domain of the bipartite response regulators"/>
    <property type="match status" value="1"/>
</dbReference>
<reference evidence="5 6" key="1">
    <citation type="submission" date="2018-09" db="EMBL/GenBank/DDBJ databases">
        <title>Cohnella cavernae sp. nov., isolated from a karst cave.</title>
        <authorList>
            <person name="Zhu H."/>
        </authorList>
    </citation>
    <scope>NUCLEOTIDE SEQUENCE [LARGE SCALE GENOMIC DNA]</scope>
    <source>
        <strain evidence="5 6">K2E09-144</strain>
    </source>
</reference>
<evidence type="ECO:0000313" key="6">
    <source>
        <dbReference type="Proteomes" id="UP000266340"/>
    </source>
</evidence>
<dbReference type="Proteomes" id="UP000266340">
    <property type="component" value="Unassembled WGS sequence"/>
</dbReference>
<dbReference type="Gene3D" id="3.40.50.2300">
    <property type="match status" value="1"/>
</dbReference>
<dbReference type="GO" id="GO:0003677">
    <property type="term" value="F:DNA binding"/>
    <property type="evidence" value="ECO:0007669"/>
    <property type="project" value="UniProtKB-KW"/>
</dbReference>
<sequence>MLYSHVKVIMVTSNENYPYMERSVVAGARHYISKSKVGQIASLIRLVYHDADQSMQLLMLSLVKYKELSYLDTFNLTPREKTIYLHKKEGLSNQEIADLYVLSISTVRNQITSMLNKIGASTTAFAFEKIHKLLLK</sequence>
<dbReference type="AlphaFoldDB" id="A0A398CHY4"/>
<evidence type="ECO:0000256" key="1">
    <source>
        <dbReference type="ARBA" id="ARBA00023015"/>
    </source>
</evidence>
<dbReference type="Pfam" id="PF00196">
    <property type="entry name" value="GerE"/>
    <property type="match status" value="1"/>
</dbReference>
<gene>
    <name evidence="5" type="ORF">D3H35_16985</name>
</gene>
<dbReference type="PANTHER" id="PTHR43214">
    <property type="entry name" value="TWO-COMPONENT RESPONSE REGULATOR"/>
    <property type="match status" value="1"/>
</dbReference>
<dbReference type="InterPro" id="IPR016032">
    <property type="entry name" value="Sig_transdc_resp-reg_C-effctor"/>
</dbReference>
<comment type="caution">
    <text evidence="5">The sequence shown here is derived from an EMBL/GenBank/DDBJ whole genome shotgun (WGS) entry which is preliminary data.</text>
</comment>
<dbReference type="SMART" id="SM00421">
    <property type="entry name" value="HTH_LUXR"/>
    <property type="match status" value="1"/>
</dbReference>
<feature type="domain" description="HTH luxR-type" evidence="4">
    <location>
        <begin position="90"/>
        <end position="117"/>
    </location>
</feature>
<evidence type="ECO:0000259" key="4">
    <source>
        <dbReference type="PROSITE" id="PS00622"/>
    </source>
</evidence>